<comment type="caution">
    <text evidence="1">The sequence shown here is derived from an EMBL/GenBank/DDBJ whole genome shotgun (WGS) entry which is preliminary data.</text>
</comment>
<organism evidence="1 2">
    <name type="scientific">Apodospora peruviana</name>
    <dbReference type="NCBI Taxonomy" id="516989"/>
    <lineage>
        <taxon>Eukaryota</taxon>
        <taxon>Fungi</taxon>
        <taxon>Dikarya</taxon>
        <taxon>Ascomycota</taxon>
        <taxon>Pezizomycotina</taxon>
        <taxon>Sordariomycetes</taxon>
        <taxon>Sordariomycetidae</taxon>
        <taxon>Sordariales</taxon>
        <taxon>Lasiosphaeriaceae</taxon>
        <taxon>Apodospora</taxon>
    </lineage>
</organism>
<evidence type="ECO:0000313" key="2">
    <source>
        <dbReference type="Proteomes" id="UP001283341"/>
    </source>
</evidence>
<evidence type="ECO:0000313" key="1">
    <source>
        <dbReference type="EMBL" id="KAK3322125.1"/>
    </source>
</evidence>
<protein>
    <submittedName>
        <fullName evidence="1">Uncharacterized protein</fullName>
    </submittedName>
</protein>
<keyword evidence="2" id="KW-1185">Reference proteome</keyword>
<sequence>MEMETCREDVISAAEIESAIINEVEKLLDKAIEEECFWQFLDDTHNPHDVSLCTQYGIMTMDWRLPALLATPDQDQGKTQSRIGVGQVDKFGQVAVKWQDVDDWSTITPQQIMSKVKTQLASSGRRHFLSYSLEEAWNHQLTLLSKIEQGPPDLLMETAAMMETVPKKKARGAGEDGAQWVFLLCSKDRNQFVTATGGSSFMLHDGTVHLIPYGNDIDCAAFKQLAREKEKESAWPVFLRGWEAHFHYFCLGIFQLREQEWRYLMDQKVEDDDDKLFYRGREDHGNLLWLNH</sequence>
<gene>
    <name evidence="1" type="ORF">B0H66DRAFT_619556</name>
</gene>
<proteinExistence type="predicted"/>
<reference evidence="1" key="2">
    <citation type="submission" date="2023-06" db="EMBL/GenBank/DDBJ databases">
        <authorList>
            <consortium name="Lawrence Berkeley National Laboratory"/>
            <person name="Haridas S."/>
            <person name="Hensen N."/>
            <person name="Bonometti L."/>
            <person name="Westerberg I."/>
            <person name="Brannstrom I.O."/>
            <person name="Guillou S."/>
            <person name="Cros-Aarteil S."/>
            <person name="Calhoun S."/>
            <person name="Kuo A."/>
            <person name="Mondo S."/>
            <person name="Pangilinan J."/>
            <person name="Riley R."/>
            <person name="Labutti K."/>
            <person name="Andreopoulos B."/>
            <person name="Lipzen A."/>
            <person name="Chen C."/>
            <person name="Yanf M."/>
            <person name="Daum C."/>
            <person name="Ng V."/>
            <person name="Clum A."/>
            <person name="Steindorff A."/>
            <person name="Ohm R."/>
            <person name="Martin F."/>
            <person name="Silar P."/>
            <person name="Natvig D."/>
            <person name="Lalanne C."/>
            <person name="Gautier V."/>
            <person name="Ament-Velasquez S.L."/>
            <person name="Kruys A."/>
            <person name="Hutchinson M.I."/>
            <person name="Powell A.J."/>
            <person name="Barry K."/>
            <person name="Miller A.N."/>
            <person name="Grigoriev I.V."/>
            <person name="Debuchy R."/>
            <person name="Gladieux P."/>
            <person name="Thoren M.H."/>
            <person name="Johannesson H."/>
        </authorList>
    </citation>
    <scope>NUCLEOTIDE SEQUENCE</scope>
    <source>
        <strain evidence="1">CBS 118394</strain>
    </source>
</reference>
<accession>A0AAE0IBY4</accession>
<dbReference type="Proteomes" id="UP001283341">
    <property type="component" value="Unassembled WGS sequence"/>
</dbReference>
<dbReference type="EMBL" id="JAUEDM010000003">
    <property type="protein sequence ID" value="KAK3322125.1"/>
    <property type="molecule type" value="Genomic_DNA"/>
</dbReference>
<dbReference type="AlphaFoldDB" id="A0AAE0IBY4"/>
<reference evidence="1" key="1">
    <citation type="journal article" date="2023" name="Mol. Phylogenet. Evol.">
        <title>Genome-scale phylogeny and comparative genomics of the fungal order Sordariales.</title>
        <authorList>
            <person name="Hensen N."/>
            <person name="Bonometti L."/>
            <person name="Westerberg I."/>
            <person name="Brannstrom I.O."/>
            <person name="Guillou S."/>
            <person name="Cros-Aarteil S."/>
            <person name="Calhoun S."/>
            <person name="Haridas S."/>
            <person name="Kuo A."/>
            <person name="Mondo S."/>
            <person name="Pangilinan J."/>
            <person name="Riley R."/>
            <person name="LaButti K."/>
            <person name="Andreopoulos B."/>
            <person name="Lipzen A."/>
            <person name="Chen C."/>
            <person name="Yan M."/>
            <person name="Daum C."/>
            <person name="Ng V."/>
            <person name="Clum A."/>
            <person name="Steindorff A."/>
            <person name="Ohm R.A."/>
            <person name="Martin F."/>
            <person name="Silar P."/>
            <person name="Natvig D.O."/>
            <person name="Lalanne C."/>
            <person name="Gautier V."/>
            <person name="Ament-Velasquez S.L."/>
            <person name="Kruys A."/>
            <person name="Hutchinson M.I."/>
            <person name="Powell A.J."/>
            <person name="Barry K."/>
            <person name="Miller A.N."/>
            <person name="Grigoriev I.V."/>
            <person name="Debuchy R."/>
            <person name="Gladieux P."/>
            <person name="Hiltunen Thoren M."/>
            <person name="Johannesson H."/>
        </authorList>
    </citation>
    <scope>NUCLEOTIDE SEQUENCE</scope>
    <source>
        <strain evidence="1">CBS 118394</strain>
    </source>
</reference>
<name>A0AAE0IBY4_9PEZI</name>